<protein>
    <submittedName>
        <fullName evidence="2">Uncharacterized protein</fullName>
    </submittedName>
</protein>
<dbReference type="AlphaFoldDB" id="A0A195E7F3"/>
<name>A0A195E7F3_9HYME</name>
<dbReference type="EMBL" id="KQ979568">
    <property type="protein sequence ID" value="KYN20787.1"/>
    <property type="molecule type" value="Genomic_DNA"/>
</dbReference>
<evidence type="ECO:0000313" key="3">
    <source>
        <dbReference type="Proteomes" id="UP000078492"/>
    </source>
</evidence>
<gene>
    <name evidence="2" type="ORF">ALC57_06693</name>
</gene>
<accession>A0A195E7F3</accession>
<sequence>MDERRNAETRHGGCRRERRDLLLLGLFLQRKLRNVAIPGRRAPISLPTFPRSEPCQTNSTPVHRDTHVRLAMIGAQASGEREYIFSRALVSKMVSAGERESEMTRKIYSRESSPERSSSHGYRSTRCFQPFPVQVLSDYSAIKQEKDTSSDNYHRNPTDFYDSNQLIWFVTARIHGLLPKVLVRMISSILAMFIKKLSDLDVS</sequence>
<organism evidence="2 3">
    <name type="scientific">Trachymyrmex cornetzi</name>
    <dbReference type="NCBI Taxonomy" id="471704"/>
    <lineage>
        <taxon>Eukaryota</taxon>
        <taxon>Metazoa</taxon>
        <taxon>Ecdysozoa</taxon>
        <taxon>Arthropoda</taxon>
        <taxon>Hexapoda</taxon>
        <taxon>Insecta</taxon>
        <taxon>Pterygota</taxon>
        <taxon>Neoptera</taxon>
        <taxon>Endopterygota</taxon>
        <taxon>Hymenoptera</taxon>
        <taxon>Apocrita</taxon>
        <taxon>Aculeata</taxon>
        <taxon>Formicoidea</taxon>
        <taxon>Formicidae</taxon>
        <taxon>Myrmicinae</taxon>
        <taxon>Trachymyrmex</taxon>
    </lineage>
</organism>
<feature type="compositionally biased region" description="Basic and acidic residues" evidence="1">
    <location>
        <begin position="101"/>
        <end position="118"/>
    </location>
</feature>
<dbReference type="Proteomes" id="UP000078492">
    <property type="component" value="Unassembled WGS sequence"/>
</dbReference>
<evidence type="ECO:0000256" key="1">
    <source>
        <dbReference type="SAM" id="MobiDB-lite"/>
    </source>
</evidence>
<evidence type="ECO:0000313" key="2">
    <source>
        <dbReference type="EMBL" id="KYN20787.1"/>
    </source>
</evidence>
<feature type="region of interest" description="Disordered" evidence="1">
    <location>
        <begin position="101"/>
        <end position="123"/>
    </location>
</feature>
<proteinExistence type="predicted"/>
<keyword evidence="3" id="KW-1185">Reference proteome</keyword>
<reference evidence="2 3" key="1">
    <citation type="submission" date="2015-09" db="EMBL/GenBank/DDBJ databases">
        <title>Trachymyrmex cornetzi WGS genome.</title>
        <authorList>
            <person name="Nygaard S."/>
            <person name="Hu H."/>
            <person name="Boomsma J."/>
            <person name="Zhang G."/>
        </authorList>
    </citation>
    <scope>NUCLEOTIDE SEQUENCE [LARGE SCALE GENOMIC DNA]</scope>
    <source>
        <strain evidence="2">Tcor2-1</strain>
        <tissue evidence="2">Whole body</tissue>
    </source>
</reference>